<name>A0A5C3PA09_9APHY</name>
<protein>
    <submittedName>
        <fullName evidence="1">Uncharacterized protein</fullName>
    </submittedName>
</protein>
<keyword evidence="2" id="KW-1185">Reference proteome</keyword>
<dbReference type="AlphaFoldDB" id="A0A5C3PA09"/>
<evidence type="ECO:0000313" key="1">
    <source>
        <dbReference type="EMBL" id="TFK86545.1"/>
    </source>
</evidence>
<sequence length="199" mass="21083">MSRTSNFQPSIVLCDCAGAAVCGEPSQIVSHCPSYRGPQARSACRTPGLDATERDLTPLPSSKLLSEERSPYDVAPQAGGRLSIARCRGGLGLTASEARTAALPEPLGLYVCILYSTRMAHLDTAIDSPQQYCRPPRETHSLNRTNPSVLELCTLAIAAEIDDSELLATRSVELGSDAAAPLVASWAYVAPCETSFICG</sequence>
<dbReference type="EMBL" id="ML211195">
    <property type="protein sequence ID" value="TFK86545.1"/>
    <property type="molecule type" value="Genomic_DNA"/>
</dbReference>
<accession>A0A5C3PA09</accession>
<reference evidence="1 2" key="1">
    <citation type="journal article" date="2019" name="Nat. Ecol. Evol.">
        <title>Megaphylogeny resolves global patterns of mushroom evolution.</title>
        <authorList>
            <person name="Varga T."/>
            <person name="Krizsan K."/>
            <person name="Foldi C."/>
            <person name="Dima B."/>
            <person name="Sanchez-Garcia M."/>
            <person name="Sanchez-Ramirez S."/>
            <person name="Szollosi G.J."/>
            <person name="Szarkandi J.G."/>
            <person name="Papp V."/>
            <person name="Albert L."/>
            <person name="Andreopoulos W."/>
            <person name="Angelini C."/>
            <person name="Antonin V."/>
            <person name="Barry K.W."/>
            <person name="Bougher N.L."/>
            <person name="Buchanan P."/>
            <person name="Buyck B."/>
            <person name="Bense V."/>
            <person name="Catcheside P."/>
            <person name="Chovatia M."/>
            <person name="Cooper J."/>
            <person name="Damon W."/>
            <person name="Desjardin D."/>
            <person name="Finy P."/>
            <person name="Geml J."/>
            <person name="Haridas S."/>
            <person name="Hughes K."/>
            <person name="Justo A."/>
            <person name="Karasinski D."/>
            <person name="Kautmanova I."/>
            <person name="Kiss B."/>
            <person name="Kocsube S."/>
            <person name="Kotiranta H."/>
            <person name="LaButti K.M."/>
            <person name="Lechner B.E."/>
            <person name="Liimatainen K."/>
            <person name="Lipzen A."/>
            <person name="Lukacs Z."/>
            <person name="Mihaltcheva S."/>
            <person name="Morgado L.N."/>
            <person name="Niskanen T."/>
            <person name="Noordeloos M.E."/>
            <person name="Ohm R.A."/>
            <person name="Ortiz-Santana B."/>
            <person name="Ovrebo C."/>
            <person name="Racz N."/>
            <person name="Riley R."/>
            <person name="Savchenko A."/>
            <person name="Shiryaev A."/>
            <person name="Soop K."/>
            <person name="Spirin V."/>
            <person name="Szebenyi C."/>
            <person name="Tomsovsky M."/>
            <person name="Tulloss R.E."/>
            <person name="Uehling J."/>
            <person name="Grigoriev I.V."/>
            <person name="Vagvolgyi C."/>
            <person name="Papp T."/>
            <person name="Martin F.M."/>
            <person name="Miettinen O."/>
            <person name="Hibbett D.S."/>
            <person name="Nagy L.G."/>
        </authorList>
    </citation>
    <scope>NUCLEOTIDE SEQUENCE [LARGE SCALE GENOMIC DNA]</scope>
    <source>
        <strain evidence="1 2">HHB13444</strain>
    </source>
</reference>
<proteinExistence type="predicted"/>
<dbReference type="InParanoid" id="A0A5C3PA09"/>
<dbReference type="Proteomes" id="UP000308197">
    <property type="component" value="Unassembled WGS sequence"/>
</dbReference>
<organism evidence="1 2">
    <name type="scientific">Polyporus arcularius HHB13444</name>
    <dbReference type="NCBI Taxonomy" id="1314778"/>
    <lineage>
        <taxon>Eukaryota</taxon>
        <taxon>Fungi</taxon>
        <taxon>Dikarya</taxon>
        <taxon>Basidiomycota</taxon>
        <taxon>Agaricomycotina</taxon>
        <taxon>Agaricomycetes</taxon>
        <taxon>Polyporales</taxon>
        <taxon>Polyporaceae</taxon>
        <taxon>Polyporus</taxon>
    </lineage>
</organism>
<gene>
    <name evidence="1" type="ORF">K466DRAFT_149026</name>
</gene>
<evidence type="ECO:0000313" key="2">
    <source>
        <dbReference type="Proteomes" id="UP000308197"/>
    </source>
</evidence>